<reference evidence="10" key="1">
    <citation type="submission" date="2016-04" db="EMBL/GenBank/DDBJ databases">
        <title>Complete Genome Sequences of Twelve Strains of a Stable Defined Moderately Diverse Mouse Microbiota 2 (sDMDMm2).</title>
        <authorList>
            <person name="Uchimura Y."/>
            <person name="Wyss M."/>
            <person name="Brugiroux S."/>
            <person name="Limenitakis J.P."/>
            <person name="Stecher B."/>
            <person name="McCoy K.D."/>
            <person name="Macpherson A.J."/>
        </authorList>
    </citation>
    <scope>NUCLEOTIDE SEQUENCE [LARGE SCALE GENOMIC DNA]</scope>
    <source>
        <strain evidence="10">YL27</strain>
    </source>
</reference>
<dbReference type="SUPFAM" id="SSF53092">
    <property type="entry name" value="Creatinase/prolidase N-terminal domain"/>
    <property type="match status" value="1"/>
</dbReference>
<accession>A0A1B1SAY9</accession>
<dbReference type="Proteomes" id="UP000186351">
    <property type="component" value="Chromosome"/>
</dbReference>
<dbReference type="Gene3D" id="3.90.230.10">
    <property type="entry name" value="Creatinase/methionine aminopeptidase superfamily"/>
    <property type="match status" value="1"/>
</dbReference>
<dbReference type="InterPro" id="IPR052433">
    <property type="entry name" value="X-Pro_dipept-like"/>
</dbReference>
<dbReference type="EC" id="3.4.11.9" evidence="4"/>
<dbReference type="GO" id="GO:0005829">
    <property type="term" value="C:cytosol"/>
    <property type="evidence" value="ECO:0007669"/>
    <property type="project" value="TreeGrafter"/>
</dbReference>
<comment type="similarity">
    <text evidence="3">Belongs to the peptidase M24B family.</text>
</comment>
<dbReference type="CDD" id="cd01087">
    <property type="entry name" value="Prolidase"/>
    <property type="match status" value="1"/>
</dbReference>
<dbReference type="InterPro" id="IPR000994">
    <property type="entry name" value="Pept_M24"/>
</dbReference>
<dbReference type="InterPro" id="IPR029149">
    <property type="entry name" value="Creatin/AminoP/Spt16_N"/>
</dbReference>
<dbReference type="SUPFAM" id="SSF55920">
    <property type="entry name" value="Creatinase/aminopeptidase"/>
    <property type="match status" value="1"/>
</dbReference>
<dbReference type="Pfam" id="PF00557">
    <property type="entry name" value="Peptidase_M24"/>
    <property type="match status" value="1"/>
</dbReference>
<dbReference type="RefSeq" id="WP_068961258.1">
    <property type="nucleotide sequence ID" value="NZ_CAJTAP010000029.1"/>
</dbReference>
<accession>A0A1Z2XHN2</accession>
<name>A0A1B1SAY9_9BACT</name>
<dbReference type="SMART" id="SM01011">
    <property type="entry name" value="AMP_N"/>
    <property type="match status" value="1"/>
</dbReference>
<evidence type="ECO:0000259" key="8">
    <source>
        <dbReference type="SMART" id="SM01011"/>
    </source>
</evidence>
<dbReference type="GO" id="GO:0070006">
    <property type="term" value="F:metalloaminopeptidase activity"/>
    <property type="evidence" value="ECO:0007669"/>
    <property type="project" value="InterPro"/>
</dbReference>
<evidence type="ECO:0000313" key="10">
    <source>
        <dbReference type="Proteomes" id="UP000186351"/>
    </source>
</evidence>
<keyword evidence="7" id="KW-0464">Manganese</keyword>
<dbReference type="InterPro" id="IPR007865">
    <property type="entry name" value="Aminopep_P_N"/>
</dbReference>
<dbReference type="OrthoDB" id="9806388at2"/>
<comment type="cofactor">
    <cofactor evidence="2">
        <name>Mn(2+)</name>
        <dbReference type="ChEBI" id="CHEBI:29035"/>
    </cofactor>
</comment>
<dbReference type="PANTHER" id="PTHR43226">
    <property type="entry name" value="XAA-PRO AMINOPEPTIDASE 3"/>
    <property type="match status" value="1"/>
</dbReference>
<keyword evidence="10" id="KW-1185">Reference proteome</keyword>
<comment type="catalytic activity">
    <reaction evidence="1">
        <text>Release of any N-terminal amino acid, including proline, that is linked to proline, even from a dipeptide or tripeptide.</text>
        <dbReference type="EC" id="3.4.11.9"/>
    </reaction>
</comment>
<evidence type="ECO:0000313" key="9">
    <source>
        <dbReference type="EMBL" id="ANU63962.1"/>
    </source>
</evidence>
<dbReference type="Pfam" id="PF05195">
    <property type="entry name" value="AMP_N"/>
    <property type="match status" value="1"/>
</dbReference>
<dbReference type="GO" id="GO:0030145">
    <property type="term" value="F:manganese ion binding"/>
    <property type="evidence" value="ECO:0007669"/>
    <property type="project" value="InterPro"/>
</dbReference>
<keyword evidence="6" id="KW-0378">Hydrolase</keyword>
<evidence type="ECO:0000256" key="5">
    <source>
        <dbReference type="ARBA" id="ARBA00022723"/>
    </source>
</evidence>
<dbReference type="Gene3D" id="3.40.350.10">
    <property type="entry name" value="Creatinase/prolidase N-terminal domain"/>
    <property type="match status" value="1"/>
</dbReference>
<dbReference type="GO" id="GO:0006508">
    <property type="term" value="P:proteolysis"/>
    <property type="evidence" value="ECO:0007669"/>
    <property type="project" value="TreeGrafter"/>
</dbReference>
<gene>
    <name evidence="9" type="ORF">A4V02_09685</name>
</gene>
<sequence>MFSKETYTERRRRLAEKVGGGLILLLGNDESGRNFEDAPYPYRQDSTFLYYFGLPYAGLNAVIDADSGESILFGDELSIDHIVWMGTQPTLHEKAHNVGVEHVMTSDSLRGVLDAARKAGRTIHTLPEYRSEHTLKLWRLLDLKPGDHKASVDLIRAIVDQRNHKSDEEIEEIERACNVTADMHIEAIRCVRPGMYEYEVMAALERVAAANNCTLSFNTICTINGQTLHNPYHGNLIKPGDMVLVDAGAETQMGYAGDMTSTIPADRRFTPRQKAVYDVQVAAHQAAVEMLRPGVPFIDVHNRAAEVVAQGMRELGMLSCSAQDAVESGAYALFFQTGLGHLMGLDDHDMENLGEVWVGYDGKPKSTQFGRKSLRLARPLEPGMVHTIEPGVYFIPELIDLWKKEGRFADQIVYSEVEKWRDWGGVRNEEDFLITDTGARRLGKKIPLTTDEVEAMR</sequence>
<keyword evidence="5" id="KW-0479">Metal-binding</keyword>
<dbReference type="EMBL" id="CP015402">
    <property type="protein sequence ID" value="ANU63962.1"/>
    <property type="molecule type" value="Genomic_DNA"/>
</dbReference>
<dbReference type="STRING" id="1796646.A4V02_09685"/>
<organism evidence="9 10">
    <name type="scientific">Muribaculum intestinale</name>
    <dbReference type="NCBI Taxonomy" id="1796646"/>
    <lineage>
        <taxon>Bacteria</taxon>
        <taxon>Pseudomonadati</taxon>
        <taxon>Bacteroidota</taxon>
        <taxon>Bacteroidia</taxon>
        <taxon>Bacteroidales</taxon>
        <taxon>Muribaculaceae</taxon>
        <taxon>Muribaculum</taxon>
    </lineage>
</organism>
<dbReference type="InterPro" id="IPR036005">
    <property type="entry name" value="Creatinase/aminopeptidase-like"/>
</dbReference>
<dbReference type="KEGG" id="pary:A4V02_09685"/>
<protein>
    <recommendedName>
        <fullName evidence="4">Xaa-Pro aminopeptidase</fullName>
        <ecNumber evidence="4">3.4.11.9</ecNumber>
    </recommendedName>
</protein>
<dbReference type="GeneID" id="65537139"/>
<feature type="domain" description="Aminopeptidase P N-terminal" evidence="8">
    <location>
        <begin position="2"/>
        <end position="134"/>
    </location>
</feature>
<proteinExistence type="inferred from homology"/>
<dbReference type="PANTHER" id="PTHR43226:SF4">
    <property type="entry name" value="XAA-PRO AMINOPEPTIDASE 3"/>
    <property type="match status" value="1"/>
</dbReference>
<evidence type="ECO:0000256" key="7">
    <source>
        <dbReference type="ARBA" id="ARBA00023211"/>
    </source>
</evidence>
<evidence type="ECO:0000256" key="4">
    <source>
        <dbReference type="ARBA" id="ARBA00012574"/>
    </source>
</evidence>
<evidence type="ECO:0000256" key="2">
    <source>
        <dbReference type="ARBA" id="ARBA00001936"/>
    </source>
</evidence>
<evidence type="ECO:0000256" key="6">
    <source>
        <dbReference type="ARBA" id="ARBA00022801"/>
    </source>
</evidence>
<dbReference type="AlphaFoldDB" id="A0A1B1SAY9"/>
<evidence type="ECO:0000256" key="3">
    <source>
        <dbReference type="ARBA" id="ARBA00008766"/>
    </source>
</evidence>
<evidence type="ECO:0000256" key="1">
    <source>
        <dbReference type="ARBA" id="ARBA00001424"/>
    </source>
</evidence>